<name>I2Q007_9BACT</name>
<organism evidence="2">
    <name type="scientific">Desulfovibrio sp. U5L</name>
    <dbReference type="NCBI Taxonomy" id="596152"/>
    <lineage>
        <taxon>Bacteria</taxon>
        <taxon>Pseudomonadati</taxon>
        <taxon>Thermodesulfobacteriota</taxon>
        <taxon>Desulfovibrionia</taxon>
        <taxon>Desulfovibrionales</taxon>
        <taxon>Desulfovibrionaceae</taxon>
        <taxon>Desulfovibrio</taxon>
    </lineage>
</organism>
<protein>
    <submittedName>
        <fullName evidence="2">Uncharacterized protein</fullName>
    </submittedName>
</protein>
<sequence>MEPPSWGLLAQGLHPSETRSHPPAKQPHAVAGAGFSVVPSSTGNYRKTIFSWASSLRLNPFPKIPCQKRMSTAGTVPGHHCTLLLLIGPFFGHAATNAPTETWKRHLTQRISRIILIKTLNKSACCKTLTRELEYSSMWAIRRDWQNELKIDGELRDVKTCRETLLNHVKGRPGEGKDLALKHPALRGPSSRRDSPPPGNAL</sequence>
<feature type="compositionally biased region" description="Basic and acidic residues" evidence="1">
    <location>
        <begin position="172"/>
        <end position="181"/>
    </location>
</feature>
<accession>I2Q007</accession>
<evidence type="ECO:0000313" key="2">
    <source>
        <dbReference type="EMBL" id="EIG53113.1"/>
    </source>
</evidence>
<dbReference type="EMBL" id="JH600068">
    <property type="protein sequence ID" value="EIG53113.1"/>
    <property type="molecule type" value="Genomic_DNA"/>
</dbReference>
<dbReference type="HOGENOM" id="CLU_1352837_0_0_7"/>
<reference evidence="2" key="1">
    <citation type="submission" date="2011-11" db="EMBL/GenBank/DDBJ databases">
        <title>Improved High-Quality Draft sequence of Desulfovibrio sp. U5L.</title>
        <authorList>
            <consortium name="US DOE Joint Genome Institute"/>
            <person name="Lucas S."/>
            <person name="Han J."/>
            <person name="Lapidus A."/>
            <person name="Cheng J.-F."/>
            <person name="Goodwin L."/>
            <person name="Pitluck S."/>
            <person name="Peters L."/>
            <person name="Ovchinnikova G."/>
            <person name="Held B."/>
            <person name="Detter J.C."/>
            <person name="Han C."/>
            <person name="Tapia R."/>
            <person name="Land M."/>
            <person name="Hauser L."/>
            <person name="Kyrpides N."/>
            <person name="Ivanova N."/>
            <person name="Pagani I."/>
            <person name="Gabster J."/>
            <person name="Walker C."/>
            <person name="Stolyar S."/>
            <person name="Stahl D."/>
            <person name="Arkin A."/>
            <person name="Dehal P."/>
            <person name="Hazen T."/>
            <person name="Woyke T."/>
        </authorList>
    </citation>
    <scope>NUCLEOTIDE SEQUENCE [LARGE SCALE GENOMIC DNA]</scope>
    <source>
        <strain evidence="2">U5L</strain>
    </source>
</reference>
<feature type="region of interest" description="Disordered" evidence="1">
    <location>
        <begin position="172"/>
        <end position="202"/>
    </location>
</feature>
<dbReference type="AlphaFoldDB" id="I2Q007"/>
<evidence type="ECO:0000256" key="1">
    <source>
        <dbReference type="SAM" id="MobiDB-lite"/>
    </source>
</evidence>
<proteinExistence type="predicted"/>
<gene>
    <name evidence="2" type="ORF">DesU5LDRAFT_1424</name>
</gene>